<dbReference type="InterPro" id="IPR036397">
    <property type="entry name" value="RNaseH_sf"/>
</dbReference>
<reference evidence="1" key="1">
    <citation type="submission" date="2021-03" db="EMBL/GenBank/DDBJ databases">
        <title>Draft genome sequence of rust myrtle Austropuccinia psidii MF-1, a brazilian biotype.</title>
        <authorList>
            <person name="Quecine M.C."/>
            <person name="Pachon D.M.R."/>
            <person name="Bonatelli M.L."/>
            <person name="Correr F.H."/>
            <person name="Franceschini L.M."/>
            <person name="Leite T.F."/>
            <person name="Margarido G.R.A."/>
            <person name="Almeida C.A."/>
            <person name="Ferrarezi J.A."/>
            <person name="Labate C.A."/>
        </authorList>
    </citation>
    <scope>NUCLEOTIDE SEQUENCE</scope>
    <source>
        <strain evidence="1">MF-1</strain>
    </source>
</reference>
<name>A0A9Q3L0X4_9BASI</name>
<gene>
    <name evidence="1" type="ORF">O181_130399</name>
</gene>
<accession>A0A9Q3L0X4</accession>
<dbReference type="SUPFAM" id="SSF53098">
    <property type="entry name" value="Ribonuclease H-like"/>
    <property type="match status" value="1"/>
</dbReference>
<dbReference type="EMBL" id="AVOT02139555">
    <property type="protein sequence ID" value="MBW0590684.1"/>
    <property type="molecule type" value="Genomic_DNA"/>
</dbReference>
<proteinExistence type="predicted"/>
<evidence type="ECO:0000313" key="2">
    <source>
        <dbReference type="Proteomes" id="UP000765509"/>
    </source>
</evidence>
<dbReference type="AlphaFoldDB" id="A0A9Q3L0X4"/>
<evidence type="ECO:0008006" key="3">
    <source>
        <dbReference type="Google" id="ProtNLM"/>
    </source>
</evidence>
<protein>
    <recommendedName>
        <fullName evidence="3">RNase H type-1 domain-containing protein</fullName>
    </recommendedName>
</protein>
<organism evidence="1 2">
    <name type="scientific">Austropuccinia psidii MF-1</name>
    <dbReference type="NCBI Taxonomy" id="1389203"/>
    <lineage>
        <taxon>Eukaryota</taxon>
        <taxon>Fungi</taxon>
        <taxon>Dikarya</taxon>
        <taxon>Basidiomycota</taxon>
        <taxon>Pucciniomycotina</taxon>
        <taxon>Pucciniomycetes</taxon>
        <taxon>Pucciniales</taxon>
        <taxon>Sphaerophragmiaceae</taxon>
        <taxon>Austropuccinia</taxon>
    </lineage>
</organism>
<comment type="caution">
    <text evidence="1">The sequence shown here is derived from an EMBL/GenBank/DDBJ whole genome shotgun (WGS) entry which is preliminary data.</text>
</comment>
<evidence type="ECO:0000313" key="1">
    <source>
        <dbReference type="EMBL" id="MBW0590684.1"/>
    </source>
</evidence>
<keyword evidence="2" id="KW-1185">Reference proteome</keyword>
<dbReference type="Proteomes" id="UP000765509">
    <property type="component" value="Unassembled WGS sequence"/>
</dbReference>
<dbReference type="GO" id="GO:0003676">
    <property type="term" value="F:nucleic acid binding"/>
    <property type="evidence" value="ECO:0007669"/>
    <property type="project" value="InterPro"/>
</dbReference>
<sequence>MQKKQIESQILKETEKNSIIIFTDGSLIPEQGAGTAALLINTNKNKSCFIGTTDSVSNFEAELIGIQLAADLIQEEITNNTNTKSEAIFSNIQGALIKSTSP</sequence>
<dbReference type="OrthoDB" id="4368687at2759"/>
<dbReference type="Gene3D" id="3.30.420.10">
    <property type="entry name" value="Ribonuclease H-like superfamily/Ribonuclease H"/>
    <property type="match status" value="1"/>
</dbReference>
<dbReference type="InterPro" id="IPR012337">
    <property type="entry name" value="RNaseH-like_sf"/>
</dbReference>